<evidence type="ECO:0000313" key="1">
    <source>
        <dbReference type="EMBL" id="MDP9800831.1"/>
    </source>
</evidence>
<name>A0ABT9NAW3_9ACTO</name>
<reference evidence="1 2" key="1">
    <citation type="submission" date="2023-07" db="EMBL/GenBank/DDBJ databases">
        <title>Sequencing the genomes of 1000 actinobacteria strains.</title>
        <authorList>
            <person name="Klenk H.-P."/>
        </authorList>
    </citation>
    <scope>NUCLEOTIDE SEQUENCE [LARGE SCALE GENOMIC DNA]</scope>
    <source>
        <strain evidence="1 2">DSM 102162</strain>
    </source>
</reference>
<dbReference type="RefSeq" id="WP_278058323.1">
    <property type="nucleotide sequence ID" value="NZ_CP121247.1"/>
</dbReference>
<protein>
    <submittedName>
        <fullName evidence="1">Uncharacterized protein</fullName>
    </submittedName>
</protein>
<proteinExistence type="predicted"/>
<dbReference type="Proteomes" id="UP001235966">
    <property type="component" value="Unassembled WGS sequence"/>
</dbReference>
<gene>
    <name evidence="1" type="ORF">J2S49_000907</name>
</gene>
<dbReference type="EMBL" id="JAUSQW010000001">
    <property type="protein sequence ID" value="MDP9800831.1"/>
    <property type="molecule type" value="Genomic_DNA"/>
</dbReference>
<sequence>MATLLFFSFGISPAGAGGQGGSLSVRQEFKSAAEEYNPQRDESIVQLAELANELVLENSEAGESELPANSSPLNLGLGQSGTTMISPKGSDSVENSSGMAIHQMARGRLHLVERASESRGQIIAVMSDENSSFRHEYELKLPKYAEMEISGDGSIAITDRRSNSLLGMIDKPWGVDARGVDIPTHYELSGNLLTQVVITDEKTQFPVVADPSWTWWLKESAKCSGAVATLGLLGWAKTAISVAKLAKMMRAAKTNSALGRAYKVWLRMGKNDKARFAALYGGLKEIGKKVTSKGYQGIAEAQKNSRPRNVLIFVREASGAITAVFGLGSCVSLVRGK</sequence>
<keyword evidence="2" id="KW-1185">Reference proteome</keyword>
<organism evidence="1 2">
    <name type="scientific">Arcanobacterium wilhelmae</name>
    <dbReference type="NCBI Taxonomy" id="1803177"/>
    <lineage>
        <taxon>Bacteria</taxon>
        <taxon>Bacillati</taxon>
        <taxon>Actinomycetota</taxon>
        <taxon>Actinomycetes</taxon>
        <taxon>Actinomycetales</taxon>
        <taxon>Actinomycetaceae</taxon>
        <taxon>Arcanobacterium</taxon>
    </lineage>
</organism>
<accession>A0ABT9NAW3</accession>
<comment type="caution">
    <text evidence="1">The sequence shown here is derived from an EMBL/GenBank/DDBJ whole genome shotgun (WGS) entry which is preliminary data.</text>
</comment>
<evidence type="ECO:0000313" key="2">
    <source>
        <dbReference type="Proteomes" id="UP001235966"/>
    </source>
</evidence>